<accession>A0A2U2NCG4</accession>
<sequence length="411" mass="45802">MAEEVTNPSSPSTASWTGCFDPLDDYLWFGQSDCDWIKPIQMQDLMASGIHEVDRYPWFVTDLKKARTMVQENREAVLSIIGALMSWRNATISQLRAGLVRHPVPEFTRSSPNLYGALSRVGALNIGFSKREYMAKVYVPQIWLGLNGIRGQVSKVTRLAAGFGYPTDAIIRAGVGIHQYARHNTCASHVGLAFAHDDRVKYAAGDGWALFRRLDAQATGEMGIHLNNAPDLLGFTNQGVAAAIEVQSALTDVPKKMRAWVDFLSHSPMSRRGILCIWLLIPKVSKGKLNFTRIFEESTNLPGITVGEPPVSNRIGWANWYDWFDQQGNPTDRLGTFTDLMGHERSMFDTDWGLLPQTADYSELTDWGWNLMNQSILDVFGWDTSTWVKPALYRGDSYGFIGGLAGEGGVR</sequence>
<dbReference type="Proteomes" id="UP000245876">
    <property type="component" value="Unassembled WGS sequence"/>
</dbReference>
<organism evidence="1 2">
    <name type="scientific">Bifidobacterium callitrichidarum</name>
    <dbReference type="NCBI Taxonomy" id="2052941"/>
    <lineage>
        <taxon>Bacteria</taxon>
        <taxon>Bacillati</taxon>
        <taxon>Actinomycetota</taxon>
        <taxon>Actinomycetes</taxon>
        <taxon>Bifidobacteriales</taxon>
        <taxon>Bifidobacteriaceae</taxon>
        <taxon>Bifidobacterium</taxon>
    </lineage>
</organism>
<evidence type="ECO:0000313" key="1">
    <source>
        <dbReference type="EMBL" id="PWG66724.1"/>
    </source>
</evidence>
<keyword evidence="2" id="KW-1185">Reference proteome</keyword>
<name>A0A2U2NCG4_9BIFI</name>
<dbReference type="EMBL" id="QFFM01000003">
    <property type="protein sequence ID" value="PWG66724.1"/>
    <property type="molecule type" value="Genomic_DNA"/>
</dbReference>
<gene>
    <name evidence="1" type="ORF">DF196_02140</name>
</gene>
<protein>
    <submittedName>
        <fullName evidence="1">Uncharacterized protein</fullName>
    </submittedName>
</protein>
<evidence type="ECO:0000313" key="2">
    <source>
        <dbReference type="Proteomes" id="UP000245876"/>
    </source>
</evidence>
<reference evidence="1 2" key="1">
    <citation type="journal article" date="2018" name="Int. J. Syst. Evol. Microbiol.">
        <title>Bifidobacterium callitrichidarum sp. nov. from the faeces of the emperor tamarin (Saguinus imperator).</title>
        <authorList>
            <person name="Modesto M."/>
            <person name="Michelini S."/>
            <person name="Sansosti M.C."/>
            <person name="De Filippo C."/>
            <person name="Cavalieri D."/>
            <person name="Qvirist L."/>
            <person name="Andlid T."/>
            <person name="Spiezio C."/>
            <person name="Sandri C."/>
            <person name="Pascarelli S."/>
            <person name="Sgorbati B."/>
            <person name="Mattarelli P."/>
        </authorList>
    </citation>
    <scope>NUCLEOTIDE SEQUENCE [LARGE SCALE GENOMIC DNA]</scope>
    <source>
        <strain evidence="1 2">TRI 5</strain>
    </source>
</reference>
<proteinExistence type="predicted"/>
<dbReference type="AlphaFoldDB" id="A0A2U2NCG4"/>
<dbReference type="OrthoDB" id="3243382at2"/>
<dbReference type="RefSeq" id="WP_109056293.1">
    <property type="nucleotide sequence ID" value="NZ_QFFM01000003.1"/>
</dbReference>
<comment type="caution">
    <text evidence="1">The sequence shown here is derived from an EMBL/GenBank/DDBJ whole genome shotgun (WGS) entry which is preliminary data.</text>
</comment>